<dbReference type="PROSITE" id="PS51257">
    <property type="entry name" value="PROKAR_LIPOPROTEIN"/>
    <property type="match status" value="1"/>
</dbReference>
<evidence type="ECO:0000313" key="3">
    <source>
        <dbReference type="Proteomes" id="UP000241964"/>
    </source>
</evidence>
<sequence length="166" mass="17965">MKYIKYSLILLVFGLLSCDLGSEPTIEGTKLQAMCGEWYIGVFANGEDIGGGGRFLITTSNTAANNETDLIINDHELLTPDADALAVVAKVNLPAMTFDKADKLPNMEAGMSAVSIIEGKILKGAATSTGGNKTDSIYVKFVFESDPKTEWIYAGYRRTGFIEDEH</sequence>
<organism evidence="2 3">
    <name type="scientific">Dyadobacter jiangsuensis</name>
    <dbReference type="NCBI Taxonomy" id="1591085"/>
    <lineage>
        <taxon>Bacteria</taxon>
        <taxon>Pseudomonadati</taxon>
        <taxon>Bacteroidota</taxon>
        <taxon>Cytophagia</taxon>
        <taxon>Cytophagales</taxon>
        <taxon>Spirosomataceae</taxon>
        <taxon>Dyadobacter</taxon>
    </lineage>
</organism>
<accession>A0A2P8FX17</accession>
<comment type="caution">
    <text evidence="2">The sequence shown here is derived from an EMBL/GenBank/DDBJ whole genome shotgun (WGS) entry which is preliminary data.</text>
</comment>
<dbReference type="InterPro" id="IPR024404">
    <property type="entry name" value="Lipid-bd_put"/>
</dbReference>
<evidence type="ECO:0000256" key="1">
    <source>
        <dbReference type="SAM" id="SignalP"/>
    </source>
</evidence>
<dbReference type="EMBL" id="PYAS01000010">
    <property type="protein sequence ID" value="PSL26259.1"/>
    <property type="molecule type" value="Genomic_DNA"/>
</dbReference>
<name>A0A2P8FX17_9BACT</name>
<reference evidence="2 3" key="1">
    <citation type="submission" date="2018-03" db="EMBL/GenBank/DDBJ databases">
        <title>Genomic Encyclopedia of Archaeal and Bacterial Type Strains, Phase II (KMG-II): from individual species to whole genera.</title>
        <authorList>
            <person name="Goeker M."/>
        </authorList>
    </citation>
    <scope>NUCLEOTIDE SEQUENCE [LARGE SCALE GENOMIC DNA]</scope>
    <source>
        <strain evidence="2 3">DSM 29057</strain>
    </source>
</reference>
<feature type="chain" id="PRO_5015204124" evidence="1">
    <location>
        <begin position="22"/>
        <end position="166"/>
    </location>
</feature>
<gene>
    <name evidence="2" type="ORF">CLV60_110239</name>
</gene>
<dbReference type="Gene3D" id="2.40.128.220">
    <property type="match status" value="1"/>
</dbReference>
<evidence type="ECO:0000313" key="2">
    <source>
        <dbReference type="EMBL" id="PSL26259.1"/>
    </source>
</evidence>
<dbReference type="OrthoDB" id="851990at2"/>
<feature type="signal peptide" evidence="1">
    <location>
        <begin position="1"/>
        <end position="21"/>
    </location>
</feature>
<keyword evidence="1" id="KW-0732">Signal</keyword>
<dbReference type="Pfam" id="PF12888">
    <property type="entry name" value="Lipid_bd"/>
    <property type="match status" value="1"/>
</dbReference>
<protein>
    <submittedName>
        <fullName evidence="2">Lipid-binding putative hydrolase</fullName>
    </submittedName>
</protein>
<dbReference type="InterPro" id="IPR038668">
    <property type="entry name" value="Lipid-bd_sf"/>
</dbReference>
<proteinExistence type="predicted"/>
<dbReference type="GO" id="GO:0016787">
    <property type="term" value="F:hydrolase activity"/>
    <property type="evidence" value="ECO:0007669"/>
    <property type="project" value="UniProtKB-KW"/>
</dbReference>
<dbReference type="AlphaFoldDB" id="A0A2P8FX17"/>
<keyword evidence="2" id="KW-0378">Hydrolase</keyword>
<keyword evidence="3" id="KW-1185">Reference proteome</keyword>
<dbReference type="Proteomes" id="UP000241964">
    <property type="component" value="Unassembled WGS sequence"/>
</dbReference>
<dbReference type="RefSeq" id="WP_106597411.1">
    <property type="nucleotide sequence ID" value="NZ_PYAS01000010.1"/>
</dbReference>